<reference evidence="2" key="1">
    <citation type="submission" date="2014-11" db="EMBL/GenBank/DDBJ databases">
        <authorList>
            <person name="Amaro Gonzalez C."/>
        </authorList>
    </citation>
    <scope>NUCLEOTIDE SEQUENCE</scope>
</reference>
<evidence type="ECO:0000313" key="2">
    <source>
        <dbReference type="EMBL" id="JAH66662.1"/>
    </source>
</evidence>
<proteinExistence type="predicted"/>
<dbReference type="EMBL" id="GBXM01041915">
    <property type="protein sequence ID" value="JAH66662.1"/>
    <property type="molecule type" value="Transcribed_RNA"/>
</dbReference>
<reference evidence="2" key="2">
    <citation type="journal article" date="2015" name="Fish Shellfish Immunol.">
        <title>Early steps in the European eel (Anguilla anguilla)-Vibrio vulnificus interaction in the gills: Role of the RtxA13 toxin.</title>
        <authorList>
            <person name="Callol A."/>
            <person name="Pajuelo D."/>
            <person name="Ebbesson L."/>
            <person name="Teles M."/>
            <person name="MacKenzie S."/>
            <person name="Amaro C."/>
        </authorList>
    </citation>
    <scope>NUCLEOTIDE SEQUENCE</scope>
</reference>
<name>A0A0E9ULI6_ANGAN</name>
<accession>A0A0E9ULI6</accession>
<sequence length="52" mass="6116">MVQSSPYSDMDTDMDHHSSHQETSQTAAWLLTARQSERLHILMLYIHTYIHT</sequence>
<protein>
    <submittedName>
        <fullName evidence="2">Uncharacterized protein</fullName>
    </submittedName>
</protein>
<dbReference type="AlphaFoldDB" id="A0A0E9ULI6"/>
<feature type="region of interest" description="Disordered" evidence="1">
    <location>
        <begin position="1"/>
        <end position="21"/>
    </location>
</feature>
<evidence type="ECO:0000256" key="1">
    <source>
        <dbReference type="SAM" id="MobiDB-lite"/>
    </source>
</evidence>
<organism evidence="2">
    <name type="scientific">Anguilla anguilla</name>
    <name type="common">European freshwater eel</name>
    <name type="synonym">Muraena anguilla</name>
    <dbReference type="NCBI Taxonomy" id="7936"/>
    <lineage>
        <taxon>Eukaryota</taxon>
        <taxon>Metazoa</taxon>
        <taxon>Chordata</taxon>
        <taxon>Craniata</taxon>
        <taxon>Vertebrata</taxon>
        <taxon>Euteleostomi</taxon>
        <taxon>Actinopterygii</taxon>
        <taxon>Neopterygii</taxon>
        <taxon>Teleostei</taxon>
        <taxon>Anguilliformes</taxon>
        <taxon>Anguillidae</taxon>
        <taxon>Anguilla</taxon>
    </lineage>
</organism>